<accession>A0AAV2LH58</accession>
<feature type="transmembrane region" description="Helical" evidence="1">
    <location>
        <begin position="6"/>
        <end position="24"/>
    </location>
</feature>
<reference evidence="2 3" key="1">
    <citation type="submission" date="2024-04" db="EMBL/GenBank/DDBJ databases">
        <authorList>
            <person name="Waldvogel A.-M."/>
            <person name="Schoenle A."/>
        </authorList>
    </citation>
    <scope>NUCLEOTIDE SEQUENCE [LARGE SCALE GENOMIC DNA]</scope>
</reference>
<keyword evidence="1" id="KW-0812">Transmembrane</keyword>
<evidence type="ECO:0000256" key="1">
    <source>
        <dbReference type="SAM" id="Phobius"/>
    </source>
</evidence>
<keyword evidence="1" id="KW-0472">Membrane</keyword>
<dbReference type="EMBL" id="OZ035825">
    <property type="protein sequence ID" value="CAL1601708.1"/>
    <property type="molecule type" value="Genomic_DNA"/>
</dbReference>
<protein>
    <recommendedName>
        <fullName evidence="4">NADH dehydrogenase subunit 6</fullName>
    </recommendedName>
</protein>
<keyword evidence="1" id="KW-1133">Transmembrane helix</keyword>
<feature type="transmembrane region" description="Helical" evidence="1">
    <location>
        <begin position="31"/>
        <end position="52"/>
    </location>
</feature>
<dbReference type="AlphaFoldDB" id="A0AAV2LH58"/>
<gene>
    <name evidence="2" type="ORF">KC01_LOCUS29611</name>
</gene>
<sequence length="150" mass="14895">MLFVVVVYVVGGSLFWGGLGGVLCGGLVRGGCCFCIGGVCLWGLVFCLGGVWVWWGVGSVWCMVGLLLVGCCVGVGGGVGGVGGGVGCFFVGGVGVGGGWFWCELWKFGGLVCFDLVGDGGGCFVWLGLFGGVCVVLVGLWVGGCGGVCV</sequence>
<organism evidence="2 3">
    <name type="scientific">Knipowitschia caucasica</name>
    <name type="common">Caucasian dwarf goby</name>
    <name type="synonym">Pomatoschistus caucasicus</name>
    <dbReference type="NCBI Taxonomy" id="637954"/>
    <lineage>
        <taxon>Eukaryota</taxon>
        <taxon>Metazoa</taxon>
        <taxon>Chordata</taxon>
        <taxon>Craniata</taxon>
        <taxon>Vertebrata</taxon>
        <taxon>Euteleostomi</taxon>
        <taxon>Actinopterygii</taxon>
        <taxon>Neopterygii</taxon>
        <taxon>Teleostei</taxon>
        <taxon>Neoteleostei</taxon>
        <taxon>Acanthomorphata</taxon>
        <taxon>Gobiaria</taxon>
        <taxon>Gobiiformes</taxon>
        <taxon>Gobioidei</taxon>
        <taxon>Gobiidae</taxon>
        <taxon>Gobiinae</taxon>
        <taxon>Knipowitschia</taxon>
    </lineage>
</organism>
<proteinExistence type="predicted"/>
<evidence type="ECO:0000313" key="2">
    <source>
        <dbReference type="EMBL" id="CAL1601708.1"/>
    </source>
</evidence>
<feature type="transmembrane region" description="Helical" evidence="1">
    <location>
        <begin position="58"/>
        <end position="75"/>
    </location>
</feature>
<name>A0AAV2LH58_KNICA</name>
<keyword evidence="3" id="KW-1185">Reference proteome</keyword>
<feature type="transmembrane region" description="Helical" evidence="1">
    <location>
        <begin position="82"/>
        <end position="102"/>
    </location>
</feature>
<feature type="transmembrane region" description="Helical" evidence="1">
    <location>
        <begin position="124"/>
        <end position="149"/>
    </location>
</feature>
<evidence type="ECO:0000313" key="3">
    <source>
        <dbReference type="Proteomes" id="UP001497482"/>
    </source>
</evidence>
<dbReference type="Proteomes" id="UP001497482">
    <property type="component" value="Chromosome 3"/>
</dbReference>
<evidence type="ECO:0008006" key="4">
    <source>
        <dbReference type="Google" id="ProtNLM"/>
    </source>
</evidence>